<evidence type="ECO:0000256" key="1">
    <source>
        <dbReference type="SAM" id="Phobius"/>
    </source>
</evidence>
<keyword evidence="1" id="KW-0812">Transmembrane</keyword>
<feature type="transmembrane region" description="Helical" evidence="1">
    <location>
        <begin position="45"/>
        <end position="67"/>
    </location>
</feature>
<dbReference type="AlphaFoldDB" id="A0A1M7Z9J1"/>
<keyword evidence="1" id="KW-0472">Membrane</keyword>
<keyword evidence="1" id="KW-1133">Transmembrane helix</keyword>
<protein>
    <submittedName>
        <fullName evidence="2">Uncharacterized protein</fullName>
    </submittedName>
</protein>
<feature type="transmembrane region" description="Helical" evidence="1">
    <location>
        <begin position="284"/>
        <end position="308"/>
    </location>
</feature>
<dbReference type="EMBL" id="FRXN01000002">
    <property type="protein sequence ID" value="SHO61607.1"/>
    <property type="molecule type" value="Genomic_DNA"/>
</dbReference>
<reference evidence="3" key="1">
    <citation type="submission" date="2016-12" db="EMBL/GenBank/DDBJ databases">
        <authorList>
            <person name="Varghese N."/>
            <person name="Submissions S."/>
        </authorList>
    </citation>
    <scope>NUCLEOTIDE SEQUENCE [LARGE SCALE GENOMIC DNA]</scope>
    <source>
        <strain evidence="3">DSM 25035</strain>
    </source>
</reference>
<gene>
    <name evidence="2" type="ORF">SAMN04488108_1453</name>
</gene>
<organism evidence="2 3">
    <name type="scientific">Algoriphagus zhangzhouensis</name>
    <dbReference type="NCBI Taxonomy" id="1073327"/>
    <lineage>
        <taxon>Bacteria</taxon>
        <taxon>Pseudomonadati</taxon>
        <taxon>Bacteroidota</taxon>
        <taxon>Cytophagia</taxon>
        <taxon>Cytophagales</taxon>
        <taxon>Cyclobacteriaceae</taxon>
        <taxon>Algoriphagus</taxon>
    </lineage>
</organism>
<dbReference type="OrthoDB" id="674965at2"/>
<feature type="transmembrane region" description="Helical" evidence="1">
    <location>
        <begin position="6"/>
        <end position="24"/>
    </location>
</feature>
<feature type="transmembrane region" description="Helical" evidence="1">
    <location>
        <begin position="115"/>
        <end position="137"/>
    </location>
</feature>
<evidence type="ECO:0000313" key="3">
    <source>
        <dbReference type="Proteomes" id="UP000184609"/>
    </source>
</evidence>
<feature type="transmembrane region" description="Helical" evidence="1">
    <location>
        <begin position="355"/>
        <end position="372"/>
    </location>
</feature>
<evidence type="ECO:0000313" key="2">
    <source>
        <dbReference type="EMBL" id="SHO61607.1"/>
    </source>
</evidence>
<name>A0A1M7Z9J1_9BACT</name>
<proteinExistence type="predicted"/>
<dbReference type="Proteomes" id="UP000184609">
    <property type="component" value="Unassembled WGS sequence"/>
</dbReference>
<sequence length="415" mass="48716">MNLNIALNTIIYIMVFLFPGFLFRRSFFTGKLNRRFESGNTLERVLWNILFSLFSILAYCIFVYLLIKIQFKPIYNIHSLSSKTYIDIFTSLYENKYPEIFKSETALFSILQTLFSLYIFSGISGYVIHKIIFILSLEKRFSILKFQNPWDYLLASNKKNNSTHSIGDFYYTKVDIKTKSEELFTGKLHQIIYDEEGKTEAIAIQNCYKFYRIKSDSPNYELIKNQLTEDNNDPNLILHSEQNNTLTYRKRIKGNIFTVLNPEIENISITYIKVSDIKDIYQKFINISISLILLTITILCIINGIWDLHLYPFASIYRRIGFSIITPFVAIFTIILISQILDFKNYKTEKHKSEIKDSLFITLISLIPYLYVFNYIRFGLLIPITIFSIFLLGTFTSKKTLKSEPDNEEEQIGEK</sequence>
<keyword evidence="3" id="KW-1185">Reference proteome</keyword>
<accession>A0A1M7Z9J1</accession>
<dbReference type="RefSeq" id="WP_073571118.1">
    <property type="nucleotide sequence ID" value="NZ_FRXN01000002.1"/>
</dbReference>
<feature type="transmembrane region" description="Helical" evidence="1">
    <location>
        <begin position="320"/>
        <end position="343"/>
    </location>
</feature>